<sequence length="94" mass="10576">MNAELGVYLDDLPEFDARLMPLLQAILIMEASGISRDEIDQGMERAYARLLHTGALTRVNREFRAALDEARRRISQNGSEGTCQLADLTQDVMH</sequence>
<protein>
    <submittedName>
        <fullName evidence="1">Uncharacterized protein</fullName>
    </submittedName>
</protein>
<organism evidence="1">
    <name type="scientific">Bosea sp. NBC_00436</name>
    <dbReference type="NCBI Taxonomy" id="2969620"/>
    <lineage>
        <taxon>Bacteria</taxon>
        <taxon>Pseudomonadati</taxon>
        <taxon>Pseudomonadota</taxon>
        <taxon>Alphaproteobacteria</taxon>
        <taxon>Hyphomicrobiales</taxon>
        <taxon>Boseaceae</taxon>
        <taxon>Bosea</taxon>
    </lineage>
</organism>
<name>A0A9E7ZX54_9HYPH</name>
<evidence type="ECO:0000313" key="1">
    <source>
        <dbReference type="EMBL" id="UZF88012.1"/>
    </source>
</evidence>
<gene>
    <name evidence="1" type="ORF">NWE54_04280</name>
</gene>
<reference evidence="1" key="1">
    <citation type="submission" date="2022-08" db="EMBL/GenBank/DDBJ databases">
        <title>Complete Genome Sequences of 2 Bosea sp. soil isolates.</title>
        <authorList>
            <person name="Alvarez Arevalo M."/>
            <person name="Sterndorff E.B."/>
            <person name="Faurdal D."/>
            <person name="Joergensen T.S."/>
            <person name="Weber T."/>
        </authorList>
    </citation>
    <scope>NUCLEOTIDE SEQUENCE</scope>
    <source>
        <strain evidence="1">NBC_00436</strain>
    </source>
</reference>
<dbReference type="AlphaFoldDB" id="A0A9E7ZX54"/>
<accession>A0A9E7ZX54</accession>
<dbReference type="EMBL" id="CP102774">
    <property type="protein sequence ID" value="UZF88012.1"/>
    <property type="molecule type" value="Genomic_DNA"/>
</dbReference>
<proteinExistence type="predicted"/>